<name>A0ABP4WWJ4_9ACTN</name>
<comment type="caution">
    <text evidence="1">The sequence shown here is derived from an EMBL/GenBank/DDBJ whole genome shotgun (WGS) entry which is preliminary data.</text>
</comment>
<evidence type="ECO:0000313" key="2">
    <source>
        <dbReference type="Proteomes" id="UP001500655"/>
    </source>
</evidence>
<organism evidence="1 2">
    <name type="scientific">Luedemannella helvata</name>
    <dbReference type="NCBI Taxonomy" id="349315"/>
    <lineage>
        <taxon>Bacteria</taxon>
        <taxon>Bacillati</taxon>
        <taxon>Actinomycetota</taxon>
        <taxon>Actinomycetes</taxon>
        <taxon>Micromonosporales</taxon>
        <taxon>Micromonosporaceae</taxon>
        <taxon>Luedemannella</taxon>
    </lineage>
</organism>
<accession>A0ABP4WWJ4</accession>
<sequence length="188" mass="19661">MSRRAWLVIGGAVVLVAAGLGAWTWSRAEPGGELRTGTYTATVRGTNVDGAPFEARGELVVSAPGQELPYKWCLKVGLPAGDPKPGAIWFGSHGACFGAGRVSPVITWRRSGAEHVLVPLNPPPSVRESLNSFYATSVPMAEANQPDGGAVRFRADGDTLTGTIDLTGVAMGNAKRGAYTATFTAYRS</sequence>
<protein>
    <submittedName>
        <fullName evidence="1">Uncharacterized protein</fullName>
    </submittedName>
</protein>
<proteinExistence type="predicted"/>
<dbReference type="RefSeq" id="WP_344083006.1">
    <property type="nucleotide sequence ID" value="NZ_BAAALS010000017.1"/>
</dbReference>
<dbReference type="EMBL" id="BAAALS010000017">
    <property type="protein sequence ID" value="GAA1761443.1"/>
    <property type="molecule type" value="Genomic_DNA"/>
</dbReference>
<dbReference type="Proteomes" id="UP001500655">
    <property type="component" value="Unassembled WGS sequence"/>
</dbReference>
<gene>
    <name evidence="1" type="ORF">GCM10009681_35760</name>
</gene>
<keyword evidence="2" id="KW-1185">Reference proteome</keyword>
<evidence type="ECO:0000313" key="1">
    <source>
        <dbReference type="EMBL" id="GAA1761443.1"/>
    </source>
</evidence>
<reference evidence="2" key="1">
    <citation type="journal article" date="2019" name="Int. J. Syst. Evol. Microbiol.">
        <title>The Global Catalogue of Microorganisms (GCM) 10K type strain sequencing project: providing services to taxonomists for standard genome sequencing and annotation.</title>
        <authorList>
            <consortium name="The Broad Institute Genomics Platform"/>
            <consortium name="The Broad Institute Genome Sequencing Center for Infectious Disease"/>
            <person name="Wu L."/>
            <person name="Ma J."/>
        </authorList>
    </citation>
    <scope>NUCLEOTIDE SEQUENCE [LARGE SCALE GENOMIC DNA]</scope>
    <source>
        <strain evidence="2">JCM 13249</strain>
    </source>
</reference>